<name>A0A7J8EB35_ROUAE</name>
<dbReference type="InterPro" id="IPR042772">
    <property type="entry name" value="SH3TC1/SH3TC2"/>
</dbReference>
<dbReference type="Pfam" id="PF13181">
    <property type="entry name" value="TPR_8"/>
    <property type="match status" value="1"/>
</dbReference>
<dbReference type="InterPro" id="IPR036028">
    <property type="entry name" value="SH3-like_dom_sf"/>
</dbReference>
<dbReference type="Proteomes" id="UP000593571">
    <property type="component" value="Unassembled WGS sequence"/>
</dbReference>
<feature type="region of interest" description="Disordered" evidence="3">
    <location>
        <begin position="225"/>
        <end position="258"/>
    </location>
</feature>
<dbReference type="OrthoDB" id="9927874at2759"/>
<dbReference type="InterPro" id="IPR001452">
    <property type="entry name" value="SH3_domain"/>
</dbReference>
<dbReference type="SUPFAM" id="SSF50044">
    <property type="entry name" value="SH3-domain"/>
    <property type="match status" value="1"/>
</dbReference>
<dbReference type="Gene3D" id="2.30.30.40">
    <property type="entry name" value="SH3 Domains"/>
    <property type="match status" value="1"/>
</dbReference>
<keyword evidence="6" id="KW-1185">Reference proteome</keyword>
<feature type="region of interest" description="Disordered" evidence="3">
    <location>
        <begin position="411"/>
        <end position="432"/>
    </location>
</feature>
<dbReference type="InterPro" id="IPR019734">
    <property type="entry name" value="TPR_rpt"/>
</dbReference>
<dbReference type="SMART" id="SM00028">
    <property type="entry name" value="TPR"/>
    <property type="match status" value="7"/>
</dbReference>
<feature type="region of interest" description="Disordered" evidence="3">
    <location>
        <begin position="1"/>
        <end position="78"/>
    </location>
</feature>
<reference evidence="5 6" key="1">
    <citation type="journal article" date="2020" name="Nature">
        <title>Six reference-quality genomes reveal evolution of bat adaptations.</title>
        <authorList>
            <person name="Jebb D."/>
            <person name="Huang Z."/>
            <person name="Pippel M."/>
            <person name="Hughes G.M."/>
            <person name="Lavrichenko K."/>
            <person name="Devanna P."/>
            <person name="Winkler S."/>
            <person name="Jermiin L.S."/>
            <person name="Skirmuntt E.C."/>
            <person name="Katzourakis A."/>
            <person name="Burkitt-Gray L."/>
            <person name="Ray D.A."/>
            <person name="Sullivan K.A.M."/>
            <person name="Roscito J.G."/>
            <person name="Kirilenko B.M."/>
            <person name="Davalos L.M."/>
            <person name="Corthals A.P."/>
            <person name="Power M.L."/>
            <person name="Jones G."/>
            <person name="Ransome R.D."/>
            <person name="Dechmann D.K.N."/>
            <person name="Locatelli A.G."/>
            <person name="Puechmaille S.J."/>
            <person name="Fedrigo O."/>
            <person name="Jarvis E.D."/>
            <person name="Hiller M."/>
            <person name="Vernes S.C."/>
            <person name="Myers E.W."/>
            <person name="Teeling E.C."/>
        </authorList>
    </citation>
    <scope>NUCLEOTIDE SEQUENCE [LARGE SCALE GENOMIC DNA]</scope>
    <source>
        <strain evidence="5">MRouAeg1</strain>
        <tissue evidence="5">Muscle</tissue>
    </source>
</reference>
<proteinExistence type="predicted"/>
<comment type="caution">
    <text evidence="5">The sequence shown here is derived from an EMBL/GenBank/DDBJ whole genome shotgun (WGS) entry which is preliminary data.</text>
</comment>
<dbReference type="SUPFAM" id="SSF48452">
    <property type="entry name" value="TPR-like"/>
    <property type="match status" value="2"/>
</dbReference>
<accession>A0A7J8EB35</accession>
<gene>
    <name evidence="5" type="ORF">HJG63_017538</name>
</gene>
<feature type="domain" description="SH3" evidence="4">
    <location>
        <begin position="297"/>
        <end position="360"/>
    </location>
</feature>
<dbReference type="Gene3D" id="1.25.40.10">
    <property type="entry name" value="Tetratricopeptide repeat domain"/>
    <property type="match status" value="4"/>
</dbReference>
<evidence type="ECO:0000313" key="5">
    <source>
        <dbReference type="EMBL" id="KAF6432369.1"/>
    </source>
</evidence>
<feature type="region of interest" description="Disordered" evidence="3">
    <location>
        <begin position="453"/>
        <end position="486"/>
    </location>
</feature>
<feature type="compositionally biased region" description="Basic and acidic residues" evidence="3">
    <location>
        <begin position="418"/>
        <end position="432"/>
    </location>
</feature>
<dbReference type="PANTHER" id="PTHR22647:SF3">
    <property type="entry name" value="SH3 DOMAIN AND TETRATRICOPEPTIDE REPEAT-CONTAINING PROTEIN 1"/>
    <property type="match status" value="1"/>
</dbReference>
<feature type="compositionally biased region" description="Low complexity" evidence="3">
    <location>
        <begin position="1"/>
        <end position="11"/>
    </location>
</feature>
<dbReference type="EMBL" id="JACASE010000010">
    <property type="protein sequence ID" value="KAF6432369.1"/>
    <property type="molecule type" value="Genomic_DNA"/>
</dbReference>
<protein>
    <submittedName>
        <fullName evidence="5">SH3 domain and tetratricopeptide repeats 1</fullName>
    </submittedName>
</protein>
<dbReference type="InterPro" id="IPR011990">
    <property type="entry name" value="TPR-like_helical_dom_sf"/>
</dbReference>
<organism evidence="5 6">
    <name type="scientific">Rousettus aegyptiacus</name>
    <name type="common">Egyptian fruit bat</name>
    <name type="synonym">Pteropus aegyptiacus</name>
    <dbReference type="NCBI Taxonomy" id="9407"/>
    <lineage>
        <taxon>Eukaryota</taxon>
        <taxon>Metazoa</taxon>
        <taxon>Chordata</taxon>
        <taxon>Craniata</taxon>
        <taxon>Vertebrata</taxon>
        <taxon>Euteleostomi</taxon>
        <taxon>Mammalia</taxon>
        <taxon>Eutheria</taxon>
        <taxon>Laurasiatheria</taxon>
        <taxon>Chiroptera</taxon>
        <taxon>Yinpterochiroptera</taxon>
        <taxon>Pteropodoidea</taxon>
        <taxon>Pteropodidae</taxon>
        <taxon>Rousettinae</taxon>
        <taxon>Rousettus</taxon>
    </lineage>
</organism>
<dbReference type="PANTHER" id="PTHR22647">
    <property type="entry name" value="SH3 DOMAIN AND TETRATRICOPEPTIDE REPEATS CONTAINING PROTEIN"/>
    <property type="match status" value="1"/>
</dbReference>
<evidence type="ECO:0000256" key="1">
    <source>
        <dbReference type="ARBA" id="ARBA00022443"/>
    </source>
</evidence>
<sequence length="1328" mass="144769">MGDPVEAAAEEPAPPERAPAAPSGGSGNQVRRVAASSSVGWERAGREEATAPGRGDGALDPGVSQRASGAPPGQMGVYPTDLTLQLRAVRRGSGLPDLGLQLALRARLRLLENDSGEVARALGELSARLLSLHSDQDRIVVTFKTFEEIWKFSTYHALGFTHHCLESLLVDQAFWLRAPDEDEETTIRVYVDEETLKLTHESLLTQEGPFFVLCPDHHVRATTVPWGAGRGPQPLRRASGGPPGAAAPAADPASSSEAAAVAAPEPLIPFHQWALRVPWDPCDDLTSEPVTPDAQLMGTGLASAVAGYQGSGPEEVTFHSGDLLEILGVQVPSLPWFLGRHVASGRVGFVPTNLVSVQGHVSELEDAVFLSAEEKSFFSEEGRFSEEDARRLLTRTSGMDLCAAYSLDRLGEAETEQPGERETPSPDLHPEPRETLQKVKNVLEQCKSCHGCPEEPESWGLHTVSSGASSPDAERPPFCPDAQDDQADPEALGSLLEVLDTPGYKARFRGLYDLALPGLRAAFGGFADEEELAGHLAQARGAAKKAGLPMALARLCFLLGRLCMRKLKLSQARVYFEEAVGALGGHFGDRVLVAALYANLAAVHLKQKNRGKAGQLVPKACALLLGTPGHLCGTEAESQLLRHALRRAVSGQSPLAEARACFLLARLHVRLKQPEEALPFLERLLLLHRALGSPDAAWPADGYLLLAGIYSRACLPHLALSCAQVASRVRGTPASALRSVELVLRNSPQPHRLPSEITHYLRQALAAGAGDAGRALRGPLWASLAQLHSLHGQHGRAVAFMVRAVEADAEAGGRRAVTYLVALARLHVLHGQSPVALDILQAVLDAAVASADQEGVIANMMAITLKRTGRTRQAAEGYYRALRVARGLGQLRNQAVVLANFGALCLQAGARGLARHYLLEAVKLFAKLPSRECGRDFTQVLLQLGHLCTRRALAQQGKCYYEWAFLVAVETDDLESQLRAVQQLCHFYSTVRPSEAQCVIYHEFQLSLARRVADKALEGRLLETISQLYLALGTERAYRSALDYTKRSLGIFIDLQEKEKEAHAWLQAGKIYYILQQDELVDMYIQVAQNAALYTGDPNLGLQLFEAAGDIFFNGTWERKKAVSFYRDRALPLAVTTGNQEAELRLCNKLVALLAELETPQDGLEFAHVALALSITLGRRLNERVAYHRLAALHHRLGHGELAEHFYLKALSLCTSPLEFDEETLYYVKVYLALGDIIFYDLKDPFDAAGYYQLALAAAVDLGNKKAQMKIYARLATIYHNFLLDREKSLFFYQKARTFAAELNIRRVNLAPQRCCGRAPWLAPSPPS</sequence>
<dbReference type="SMART" id="SM00326">
    <property type="entry name" value="SH3"/>
    <property type="match status" value="1"/>
</dbReference>
<evidence type="ECO:0000313" key="6">
    <source>
        <dbReference type="Proteomes" id="UP000593571"/>
    </source>
</evidence>
<evidence type="ECO:0000259" key="4">
    <source>
        <dbReference type="PROSITE" id="PS50002"/>
    </source>
</evidence>
<dbReference type="PROSITE" id="PS50002">
    <property type="entry name" value="SH3"/>
    <property type="match status" value="1"/>
</dbReference>
<evidence type="ECO:0000256" key="2">
    <source>
        <dbReference type="PROSITE-ProRule" id="PRU00192"/>
    </source>
</evidence>
<keyword evidence="1 2" id="KW-0728">SH3 domain</keyword>
<evidence type="ECO:0000256" key="3">
    <source>
        <dbReference type="SAM" id="MobiDB-lite"/>
    </source>
</evidence>
<feature type="compositionally biased region" description="Low complexity" evidence="3">
    <location>
        <begin position="238"/>
        <end position="258"/>
    </location>
</feature>